<reference evidence="1" key="2">
    <citation type="submission" date="2020-09" db="EMBL/GenBank/DDBJ databases">
        <authorList>
            <person name="Sun Q."/>
            <person name="Kim S."/>
        </authorList>
    </citation>
    <scope>NUCLEOTIDE SEQUENCE</scope>
    <source>
        <strain evidence="1">KCTC 23714</strain>
    </source>
</reference>
<dbReference type="Proteomes" id="UP000628984">
    <property type="component" value="Unassembled WGS sequence"/>
</dbReference>
<comment type="caution">
    <text evidence="1">The sequence shown here is derived from an EMBL/GenBank/DDBJ whole genome shotgun (WGS) entry which is preliminary data.</text>
</comment>
<organism evidence="1 2">
    <name type="scientific">Gemmobacter lanyuensis</name>
    <dbReference type="NCBI Taxonomy" id="1054497"/>
    <lineage>
        <taxon>Bacteria</taxon>
        <taxon>Pseudomonadati</taxon>
        <taxon>Pseudomonadota</taxon>
        <taxon>Alphaproteobacteria</taxon>
        <taxon>Rhodobacterales</taxon>
        <taxon>Paracoccaceae</taxon>
        <taxon>Gemmobacter</taxon>
    </lineage>
</organism>
<accession>A0A918J0Y7</accession>
<dbReference type="EMBL" id="BMYQ01000014">
    <property type="protein sequence ID" value="GGW42335.1"/>
    <property type="molecule type" value="Genomic_DNA"/>
</dbReference>
<protein>
    <submittedName>
        <fullName evidence="1">Uncharacterized protein</fullName>
    </submittedName>
</protein>
<name>A0A918J0Y7_9RHOB</name>
<reference evidence="1" key="1">
    <citation type="journal article" date="2014" name="Int. J. Syst. Evol. Microbiol.">
        <title>Complete genome sequence of Corynebacterium casei LMG S-19264T (=DSM 44701T), isolated from a smear-ripened cheese.</title>
        <authorList>
            <consortium name="US DOE Joint Genome Institute (JGI-PGF)"/>
            <person name="Walter F."/>
            <person name="Albersmeier A."/>
            <person name="Kalinowski J."/>
            <person name="Ruckert C."/>
        </authorList>
    </citation>
    <scope>NUCLEOTIDE SEQUENCE</scope>
    <source>
        <strain evidence="1">KCTC 23714</strain>
    </source>
</reference>
<evidence type="ECO:0000313" key="1">
    <source>
        <dbReference type="EMBL" id="GGW42335.1"/>
    </source>
</evidence>
<sequence length="82" mass="8909">MAGAAPSIADSATGVPRRRSCDMAPGRWVIVFTVRRTYRAEGDVLGINEPLACAARPADFEVQKELVRFKMAISLSARDVTD</sequence>
<evidence type="ECO:0000313" key="2">
    <source>
        <dbReference type="Proteomes" id="UP000628984"/>
    </source>
</evidence>
<proteinExistence type="predicted"/>
<keyword evidence="2" id="KW-1185">Reference proteome</keyword>
<gene>
    <name evidence="1" type="ORF">GCM10011452_33400</name>
</gene>
<dbReference type="AlphaFoldDB" id="A0A918J0Y7"/>